<keyword evidence="12" id="KW-1185">Reference proteome</keyword>
<dbReference type="PROSITE" id="PS50109">
    <property type="entry name" value="HIS_KIN"/>
    <property type="match status" value="1"/>
</dbReference>
<reference evidence="11 12" key="1">
    <citation type="submission" date="2018-11" db="EMBL/GenBank/DDBJ databases">
        <title>Sequencing the genomes of 1000 actinobacteria strains.</title>
        <authorList>
            <person name="Klenk H.-P."/>
        </authorList>
    </citation>
    <scope>NUCLEOTIDE SEQUENCE [LARGE SCALE GENOMIC DNA]</scope>
    <source>
        <strain evidence="11 12">DSM 11294</strain>
    </source>
</reference>
<proteinExistence type="predicted"/>
<dbReference type="Pfam" id="PF07730">
    <property type="entry name" value="HisKA_3"/>
    <property type="match status" value="1"/>
</dbReference>
<comment type="catalytic activity">
    <reaction evidence="1">
        <text>ATP + protein L-histidine = ADP + protein N-phospho-L-histidine.</text>
        <dbReference type="EC" id="2.7.13.3"/>
    </reaction>
</comment>
<dbReference type="InterPro" id="IPR005467">
    <property type="entry name" value="His_kinase_dom"/>
</dbReference>
<keyword evidence="7" id="KW-0067">ATP-binding</keyword>
<feature type="transmembrane region" description="Helical" evidence="9">
    <location>
        <begin position="56"/>
        <end position="76"/>
    </location>
</feature>
<keyword evidence="8" id="KW-0902">Two-component regulatory system</keyword>
<evidence type="ECO:0000256" key="2">
    <source>
        <dbReference type="ARBA" id="ARBA00012438"/>
    </source>
</evidence>
<dbReference type="GO" id="GO:0005524">
    <property type="term" value="F:ATP binding"/>
    <property type="evidence" value="ECO:0007669"/>
    <property type="project" value="UniProtKB-KW"/>
</dbReference>
<evidence type="ECO:0000313" key="11">
    <source>
        <dbReference type="EMBL" id="ROR72796.1"/>
    </source>
</evidence>
<keyword evidence="9" id="KW-1133">Transmembrane helix</keyword>
<dbReference type="GO" id="GO:0016020">
    <property type="term" value="C:membrane"/>
    <property type="evidence" value="ECO:0007669"/>
    <property type="project" value="InterPro"/>
</dbReference>
<evidence type="ECO:0000256" key="3">
    <source>
        <dbReference type="ARBA" id="ARBA00022553"/>
    </source>
</evidence>
<name>A0A3N2BC06_9MICO</name>
<evidence type="ECO:0000313" key="12">
    <source>
        <dbReference type="Proteomes" id="UP000280668"/>
    </source>
</evidence>
<evidence type="ECO:0000259" key="10">
    <source>
        <dbReference type="PROSITE" id="PS50109"/>
    </source>
</evidence>
<dbReference type="GO" id="GO:0000155">
    <property type="term" value="F:phosphorelay sensor kinase activity"/>
    <property type="evidence" value="ECO:0007669"/>
    <property type="project" value="InterPro"/>
</dbReference>
<comment type="caution">
    <text evidence="11">The sequence shown here is derived from an EMBL/GenBank/DDBJ whole genome shotgun (WGS) entry which is preliminary data.</text>
</comment>
<keyword evidence="3" id="KW-0597">Phosphoprotein</keyword>
<dbReference type="GO" id="GO:0046983">
    <property type="term" value="F:protein dimerization activity"/>
    <property type="evidence" value="ECO:0007669"/>
    <property type="project" value="InterPro"/>
</dbReference>
<dbReference type="PANTHER" id="PTHR24421:SF10">
    <property type="entry name" value="NITRATE_NITRITE SENSOR PROTEIN NARQ"/>
    <property type="match status" value="1"/>
</dbReference>
<evidence type="ECO:0000256" key="1">
    <source>
        <dbReference type="ARBA" id="ARBA00000085"/>
    </source>
</evidence>
<keyword evidence="5" id="KW-0547">Nucleotide-binding</keyword>
<keyword evidence="9" id="KW-0812">Transmembrane</keyword>
<feature type="transmembrane region" description="Helical" evidence="9">
    <location>
        <begin position="278"/>
        <end position="296"/>
    </location>
</feature>
<dbReference type="InterPro" id="IPR050482">
    <property type="entry name" value="Sensor_HK_TwoCompSys"/>
</dbReference>
<dbReference type="Proteomes" id="UP000280668">
    <property type="component" value="Unassembled WGS sequence"/>
</dbReference>
<feature type="transmembrane region" description="Helical" evidence="9">
    <location>
        <begin position="303"/>
        <end position="322"/>
    </location>
</feature>
<dbReference type="InterPro" id="IPR036890">
    <property type="entry name" value="HATPase_C_sf"/>
</dbReference>
<feature type="transmembrane region" description="Helical" evidence="9">
    <location>
        <begin position="354"/>
        <end position="376"/>
    </location>
</feature>
<feature type="domain" description="Histidine kinase" evidence="10">
    <location>
        <begin position="541"/>
        <end position="627"/>
    </location>
</feature>
<feature type="transmembrane region" description="Helical" evidence="9">
    <location>
        <begin position="191"/>
        <end position="212"/>
    </location>
</feature>
<feature type="transmembrane region" description="Helical" evidence="9">
    <location>
        <begin position="382"/>
        <end position="400"/>
    </location>
</feature>
<evidence type="ECO:0000256" key="7">
    <source>
        <dbReference type="ARBA" id="ARBA00022840"/>
    </source>
</evidence>
<dbReference type="AlphaFoldDB" id="A0A3N2BC06"/>
<dbReference type="InterPro" id="IPR003594">
    <property type="entry name" value="HATPase_dom"/>
</dbReference>
<dbReference type="EMBL" id="RKHK01000001">
    <property type="protein sequence ID" value="ROR72796.1"/>
    <property type="molecule type" value="Genomic_DNA"/>
</dbReference>
<dbReference type="Pfam" id="PF13796">
    <property type="entry name" value="Sensor"/>
    <property type="match status" value="1"/>
</dbReference>
<dbReference type="Pfam" id="PF02518">
    <property type="entry name" value="HATPase_c"/>
    <property type="match status" value="1"/>
</dbReference>
<organism evidence="11 12">
    <name type="scientific">Bogoriella caseilytica</name>
    <dbReference type="NCBI Taxonomy" id="56055"/>
    <lineage>
        <taxon>Bacteria</taxon>
        <taxon>Bacillati</taxon>
        <taxon>Actinomycetota</taxon>
        <taxon>Actinomycetes</taxon>
        <taxon>Micrococcales</taxon>
        <taxon>Bogoriellaceae</taxon>
        <taxon>Bogoriella</taxon>
    </lineage>
</organism>
<dbReference type="CDD" id="cd16917">
    <property type="entry name" value="HATPase_UhpB-NarQ-NarX-like"/>
    <property type="match status" value="1"/>
</dbReference>
<dbReference type="InterPro" id="IPR025828">
    <property type="entry name" value="Put_sensor_dom"/>
</dbReference>
<evidence type="ECO:0000256" key="8">
    <source>
        <dbReference type="ARBA" id="ARBA00023012"/>
    </source>
</evidence>
<evidence type="ECO:0000256" key="5">
    <source>
        <dbReference type="ARBA" id="ARBA00022741"/>
    </source>
</evidence>
<dbReference type="SUPFAM" id="SSF55874">
    <property type="entry name" value="ATPase domain of HSP90 chaperone/DNA topoisomerase II/histidine kinase"/>
    <property type="match status" value="1"/>
</dbReference>
<feature type="transmembrane region" description="Helical" evidence="9">
    <location>
        <begin position="328"/>
        <end position="347"/>
    </location>
</feature>
<dbReference type="Gene3D" id="3.30.565.10">
    <property type="entry name" value="Histidine kinase-like ATPase, C-terminal domain"/>
    <property type="match status" value="1"/>
</dbReference>
<evidence type="ECO:0000256" key="6">
    <source>
        <dbReference type="ARBA" id="ARBA00022777"/>
    </source>
</evidence>
<keyword evidence="9" id="KW-0472">Membrane</keyword>
<dbReference type="InterPro" id="IPR011712">
    <property type="entry name" value="Sig_transdc_His_kin_sub3_dim/P"/>
</dbReference>
<evidence type="ECO:0000256" key="9">
    <source>
        <dbReference type="SAM" id="Phobius"/>
    </source>
</evidence>
<keyword evidence="4" id="KW-0808">Transferase</keyword>
<dbReference type="Gene3D" id="1.20.5.1930">
    <property type="match status" value="1"/>
</dbReference>
<feature type="transmembrane region" description="Helical" evidence="9">
    <location>
        <begin position="28"/>
        <end position="50"/>
    </location>
</feature>
<accession>A0A3N2BC06</accession>
<keyword evidence="6 11" id="KW-0418">Kinase</keyword>
<evidence type="ECO:0000256" key="4">
    <source>
        <dbReference type="ARBA" id="ARBA00022679"/>
    </source>
</evidence>
<dbReference type="SMART" id="SM00387">
    <property type="entry name" value="HATPase_c"/>
    <property type="match status" value="1"/>
</dbReference>
<dbReference type="EC" id="2.7.13.3" evidence="2"/>
<gene>
    <name evidence="11" type="ORF">EDD31_1156</name>
</gene>
<sequence>MARRGETTVPSMGQLSSPSRMRTLARDYLYVLPGMPLALASVVLLVPLTALSLGTFVIWVGALLMPLTLLLATGLADLSRLRLRAWGQEISPAHYKPTTKSFAGFLRVMTDPRRWLDLVFETLVALPLRLTSFVVALTWTALAVGGLTSWFWKLFLPGEPHAESGWPLLVREIAPRMVPQSDVGMYLLDSAINLVLGALALLSLPWVIHGLARFDALIARALLSGSTSKQAPDHLGRIPHAALILTVSPAGWAWVGTGFAAVVLLAISWPVLATIHGVHPALAMVLAISQGAALVLTVRRPTAATAMAILAAAGTMLASASSIGHGTWPWPVTSLISYCLVILALALRHHWLWAAAVWSASTALTAGAFVLIAGAIPHGGLANGIVVVSVGAAVGLLAVLGRMWVKNLGRAEQAERVSAEELQRRRDLEERNRIARELHDVVAHSMSVINVQATTAQYRKPGIDPEIQQEFDDIAQSSRQALSEMRSLLALLRNDEAPTAPMPTMTDVPDLIEATRASGAEISYSGTDDEVSPTVGLTAFRVIQEALSNALRHAPGAAVTVTARSEAEVLIITVANSKPLSVVEAAPGSGLGLAGIRERVTALGGTVQAGPRLGGGFRLRVQIPMDHAHHAGDPLPE</sequence>
<feature type="transmembrane region" description="Helical" evidence="9">
    <location>
        <begin position="252"/>
        <end position="272"/>
    </location>
</feature>
<feature type="transmembrane region" description="Helical" evidence="9">
    <location>
        <begin position="130"/>
        <end position="152"/>
    </location>
</feature>
<dbReference type="PANTHER" id="PTHR24421">
    <property type="entry name" value="NITRATE/NITRITE SENSOR PROTEIN NARX-RELATED"/>
    <property type="match status" value="1"/>
</dbReference>
<protein>
    <recommendedName>
        <fullName evidence="2">histidine kinase</fullName>
        <ecNumber evidence="2">2.7.13.3</ecNumber>
    </recommendedName>
</protein>